<reference evidence="12 13" key="1">
    <citation type="journal article" date="2019" name="Appl. Microbiol. Biotechnol.">
        <title>Genome sequence of Isaria javanica and comparative genome analysis insights into family S53 peptidase evolution in fungal entomopathogens.</title>
        <authorList>
            <person name="Lin R."/>
            <person name="Zhang X."/>
            <person name="Xin B."/>
            <person name="Zou M."/>
            <person name="Gao Y."/>
            <person name="Qin F."/>
            <person name="Hu Q."/>
            <person name="Xie B."/>
            <person name="Cheng X."/>
        </authorList>
    </citation>
    <scope>NUCLEOTIDE SEQUENCE [LARGE SCALE GENOMIC DNA]</scope>
    <source>
        <strain evidence="12 13">IJ1G</strain>
    </source>
</reference>
<keyword evidence="5" id="KW-0677">Repeat</keyword>
<dbReference type="SMART" id="SM00155">
    <property type="entry name" value="PLDc"/>
    <property type="match status" value="2"/>
</dbReference>
<evidence type="ECO:0000256" key="10">
    <source>
        <dbReference type="RuleBase" id="RU365024"/>
    </source>
</evidence>
<dbReference type="GO" id="GO:0032049">
    <property type="term" value="P:cardiolipin biosynthetic process"/>
    <property type="evidence" value="ECO:0007669"/>
    <property type="project" value="InterPro"/>
</dbReference>
<gene>
    <name evidence="12" type="ORF">IF1G_09359</name>
</gene>
<dbReference type="Pfam" id="PF13091">
    <property type="entry name" value="PLDc_2"/>
    <property type="match status" value="1"/>
</dbReference>
<dbReference type="PANTHER" id="PTHR12586:SF1">
    <property type="entry name" value="CDP-DIACYLGLYCEROL--GLYCEROL-3-PHOSPHATE 3-PHOSPHATIDYLTRANSFERASE, MITOCHONDRIAL"/>
    <property type="match status" value="1"/>
</dbReference>
<evidence type="ECO:0000256" key="9">
    <source>
        <dbReference type="ARBA" id="ARBA00048586"/>
    </source>
</evidence>
<dbReference type="Proteomes" id="UP000315783">
    <property type="component" value="Unassembled WGS sequence"/>
</dbReference>
<keyword evidence="6 10" id="KW-0443">Lipid metabolism</keyword>
<comment type="pathway">
    <text evidence="1 10">Phospholipid metabolism; phosphatidylglycerol biosynthesis; phosphatidylglycerol from CDP-diacylglycerol: step 1/2.</text>
</comment>
<dbReference type="PROSITE" id="PS50035">
    <property type="entry name" value="PLD"/>
    <property type="match status" value="1"/>
</dbReference>
<evidence type="ECO:0000256" key="5">
    <source>
        <dbReference type="ARBA" id="ARBA00022737"/>
    </source>
</evidence>
<keyword evidence="10" id="KW-0496">Mitochondrion</keyword>
<protein>
    <recommendedName>
        <fullName evidence="10">CDP-diacylglycerol--glycerol-3-phosphate 3-phosphatidyltransferase</fullName>
        <ecNumber evidence="10">2.7.8.5</ecNumber>
    </recommendedName>
</protein>
<comment type="similarity">
    <text evidence="2 10">Belongs to the CDP-alcohol phosphatidyltransferase class-II family.</text>
</comment>
<dbReference type="InterPro" id="IPR025202">
    <property type="entry name" value="PLD-like_dom"/>
</dbReference>
<feature type="domain" description="PLD phosphodiesterase" evidence="11">
    <location>
        <begin position="183"/>
        <end position="209"/>
    </location>
</feature>
<evidence type="ECO:0000256" key="8">
    <source>
        <dbReference type="ARBA" id="ARBA00023264"/>
    </source>
</evidence>
<dbReference type="EC" id="2.7.8.5" evidence="10"/>
<evidence type="ECO:0000256" key="3">
    <source>
        <dbReference type="ARBA" id="ARBA00022516"/>
    </source>
</evidence>
<keyword evidence="3 10" id="KW-0444">Lipid biosynthesis</keyword>
<dbReference type="OrthoDB" id="10250191at2759"/>
<dbReference type="STRING" id="43265.A0A545UQP1"/>
<keyword evidence="4 10" id="KW-0808">Transferase</keyword>
<evidence type="ECO:0000313" key="12">
    <source>
        <dbReference type="EMBL" id="TQV91774.1"/>
    </source>
</evidence>
<comment type="caution">
    <text evidence="12">The sequence shown here is derived from an EMBL/GenBank/DDBJ whole genome shotgun (WGS) entry which is preliminary data.</text>
</comment>
<keyword evidence="7 10" id="KW-0594">Phospholipid biosynthesis</keyword>
<evidence type="ECO:0000256" key="1">
    <source>
        <dbReference type="ARBA" id="ARBA00005042"/>
    </source>
</evidence>
<dbReference type="EMBL" id="SPUK01000017">
    <property type="protein sequence ID" value="TQV91774.1"/>
    <property type="molecule type" value="Genomic_DNA"/>
</dbReference>
<dbReference type="AlphaFoldDB" id="A0A545UQP1"/>
<accession>A0A545UQP1</accession>
<dbReference type="CDD" id="cd09137">
    <property type="entry name" value="PLDc_PGS1_euk_2"/>
    <property type="match status" value="1"/>
</dbReference>
<dbReference type="GO" id="GO:0005524">
    <property type="term" value="F:ATP binding"/>
    <property type="evidence" value="ECO:0007669"/>
    <property type="project" value="UniProtKB-KW"/>
</dbReference>
<evidence type="ECO:0000256" key="2">
    <source>
        <dbReference type="ARBA" id="ARBA00010682"/>
    </source>
</evidence>
<keyword evidence="10" id="KW-0547">Nucleotide-binding</keyword>
<organism evidence="12 13">
    <name type="scientific">Cordyceps javanica</name>
    <dbReference type="NCBI Taxonomy" id="43265"/>
    <lineage>
        <taxon>Eukaryota</taxon>
        <taxon>Fungi</taxon>
        <taxon>Dikarya</taxon>
        <taxon>Ascomycota</taxon>
        <taxon>Pezizomycotina</taxon>
        <taxon>Sordariomycetes</taxon>
        <taxon>Hypocreomycetidae</taxon>
        <taxon>Hypocreales</taxon>
        <taxon>Cordycipitaceae</taxon>
        <taxon>Cordyceps</taxon>
    </lineage>
</organism>
<evidence type="ECO:0000313" key="13">
    <source>
        <dbReference type="Proteomes" id="UP000315783"/>
    </source>
</evidence>
<comment type="function">
    <text evidence="10">Functions in the biosynthesis of the anionic phospholipids phosphatidylglycerol and cardiolipin.</text>
</comment>
<keyword evidence="13" id="KW-1185">Reference proteome</keyword>
<dbReference type="PANTHER" id="PTHR12586">
    <property type="entry name" value="CDP-DIACYLGLYCEROL--SERINE O-PHOSPHATIDYLTRANSFERASE"/>
    <property type="match status" value="1"/>
</dbReference>
<comment type="catalytic activity">
    <reaction evidence="9 10">
        <text>a CDP-1,2-diacyl-sn-glycerol + sn-glycerol 3-phosphate = a 1,2-diacyl-sn-glycero-3-phospho-(1'-sn-glycero-3'-phosphate) + CMP + H(+)</text>
        <dbReference type="Rhea" id="RHEA:12593"/>
        <dbReference type="ChEBI" id="CHEBI:15378"/>
        <dbReference type="ChEBI" id="CHEBI:57597"/>
        <dbReference type="ChEBI" id="CHEBI:58332"/>
        <dbReference type="ChEBI" id="CHEBI:60110"/>
        <dbReference type="ChEBI" id="CHEBI:60377"/>
        <dbReference type="EC" id="2.7.8.5"/>
    </reaction>
</comment>
<proteinExistence type="inferred from homology"/>
<evidence type="ECO:0000256" key="4">
    <source>
        <dbReference type="ARBA" id="ARBA00022679"/>
    </source>
</evidence>
<name>A0A545UQP1_9HYPO</name>
<evidence type="ECO:0000256" key="7">
    <source>
        <dbReference type="ARBA" id="ARBA00023209"/>
    </source>
</evidence>
<dbReference type="Gene3D" id="3.30.870.10">
    <property type="entry name" value="Endonuclease Chain A"/>
    <property type="match status" value="2"/>
</dbReference>
<dbReference type="InterPro" id="IPR016270">
    <property type="entry name" value="PGS1"/>
</dbReference>
<evidence type="ECO:0000256" key="6">
    <source>
        <dbReference type="ARBA" id="ARBA00023098"/>
    </source>
</evidence>
<dbReference type="UniPathway" id="UPA00084">
    <property type="reaction ID" value="UER00503"/>
</dbReference>
<dbReference type="InterPro" id="IPR001736">
    <property type="entry name" value="PLipase_D/transphosphatidylase"/>
</dbReference>
<comment type="subcellular location">
    <subcellularLocation>
        <location evidence="10">Mitochondrion</location>
    </subcellularLocation>
</comment>
<sequence length="527" mass="58113">MFARGCCRCVGRARLQSRPTQLSVARAQARRYTTPGAAPTQATSKAGMLAPFVNELDKLAPRIDLRGDQIQILKTPSEFYETLKERIRNAKSRIFLSTLYIGKSERELIETLQEALRRNPVLKLSILTDCLRGTREAPDPSCASLLAPLVTEFGADRVEIRMYHTPNLTGLRKKYIPKRINEGWGLQHMKLYGVDDEIILSGANLSTDYFTNRQDRYHLFKSKKVTDHFWNIHHGVSSFSFLVAPSDETAGFTLTWPATNVTPSPLDDPQAFIHGATSVLKPLLTAPGQLAAGAATLDDTRVYLLGQMSQITTRPDPATELPVITSILTRLAEPAYRASSWTFTAGYFNPAPSLTKLLLATASTGNVVITAAPEANGFYKSPGVSGLLPDAYTLLARRFVHAAHHGGRGADITLKEWRNGTVGRPGGWTYHAKGLWVAMPGDEAAGPSMSVVGSSNYTKRSYSHDLEVGALIVTRDEGLKRRLKGEQEWLQEYARAMTREDFSTNERRVGLKVRIAMWIVSLVGGAL</sequence>
<evidence type="ECO:0000259" key="11">
    <source>
        <dbReference type="PROSITE" id="PS50035"/>
    </source>
</evidence>
<dbReference type="GO" id="GO:0008444">
    <property type="term" value="F:CDP-diacylglycerol-glycerol-3-phosphate 3-phosphatidyltransferase activity"/>
    <property type="evidence" value="ECO:0007669"/>
    <property type="project" value="UniProtKB-EC"/>
</dbReference>
<dbReference type="CDD" id="cd09135">
    <property type="entry name" value="PLDc_PGS1_euk_1"/>
    <property type="match status" value="1"/>
</dbReference>
<dbReference type="SUPFAM" id="SSF56024">
    <property type="entry name" value="Phospholipase D/nuclease"/>
    <property type="match status" value="1"/>
</dbReference>
<keyword evidence="10" id="KW-0067">ATP-binding</keyword>
<keyword evidence="8 10" id="KW-1208">Phospholipid metabolism</keyword>
<dbReference type="GO" id="GO:0005739">
    <property type="term" value="C:mitochondrion"/>
    <property type="evidence" value="ECO:0007669"/>
    <property type="project" value="UniProtKB-SubCell"/>
</dbReference>
<dbReference type="PIRSF" id="PIRSF000850">
    <property type="entry name" value="Phospholipase_D_PSS"/>
    <property type="match status" value="1"/>
</dbReference>